<dbReference type="InterPro" id="IPR038943">
    <property type="entry name" value="PLDrp1-like"/>
</dbReference>
<dbReference type="AlphaFoldDB" id="A0AAV3QTH7"/>
<dbReference type="EMBL" id="BAABME010022752">
    <property type="protein sequence ID" value="GAA0166531.1"/>
    <property type="molecule type" value="Genomic_DNA"/>
</dbReference>
<proteinExistence type="predicted"/>
<comment type="caution">
    <text evidence="2">The sequence shown here is derived from an EMBL/GenBank/DDBJ whole genome shotgun (WGS) entry which is preliminary data.</text>
</comment>
<dbReference type="PANTHER" id="PTHR33971">
    <property type="entry name" value="OS06G0232000 PROTEIN"/>
    <property type="match status" value="1"/>
</dbReference>
<sequence>MAFYGYHDDTGECHWTPYNNTSNYYDVVPPPQSSFPTYPPYEFSEPQWVDYQRNYTHSIYEYNPGLNPEMNFCRHNFSENQLIQYEPAPYETAYVSSTPISYSVSYPTKKVRFTLPEFDEYDPTPYGGGYDASEVYGKPLPPSDTVCFPRSEPPSEDVSLEGFSYDSIPCPYGKHDEKPSPIKPQNGETKQGDSIIDVAESSIEDDDSTSDDDDDGIDMHEDGKKKENKNVGIESNIQVLQIPYGSGLEAVDICESIFGYWPCVDKMNRENNKNAGVCNEESYNDQWKSAADYLFGSPFGYGEQKDGGHYAFEYGSNYNYSGEYGR</sequence>
<accession>A0AAV3QTH7</accession>
<dbReference type="GO" id="GO:0004674">
    <property type="term" value="F:protein serine/threonine kinase activity"/>
    <property type="evidence" value="ECO:0007669"/>
    <property type="project" value="TreeGrafter"/>
</dbReference>
<feature type="region of interest" description="Disordered" evidence="1">
    <location>
        <begin position="170"/>
        <end position="229"/>
    </location>
</feature>
<dbReference type="Proteomes" id="UP001454036">
    <property type="component" value="Unassembled WGS sequence"/>
</dbReference>
<dbReference type="GO" id="GO:0070300">
    <property type="term" value="F:phosphatidic acid binding"/>
    <property type="evidence" value="ECO:0007669"/>
    <property type="project" value="InterPro"/>
</dbReference>
<feature type="compositionally biased region" description="Acidic residues" evidence="1">
    <location>
        <begin position="202"/>
        <end position="216"/>
    </location>
</feature>
<gene>
    <name evidence="2" type="ORF">LIER_40205</name>
</gene>
<evidence type="ECO:0000256" key="1">
    <source>
        <dbReference type="SAM" id="MobiDB-lite"/>
    </source>
</evidence>
<feature type="compositionally biased region" description="Basic and acidic residues" evidence="1">
    <location>
        <begin position="217"/>
        <end position="229"/>
    </location>
</feature>
<evidence type="ECO:0000313" key="2">
    <source>
        <dbReference type="EMBL" id="GAA0166531.1"/>
    </source>
</evidence>
<name>A0AAV3QTH7_LITER</name>
<organism evidence="2 3">
    <name type="scientific">Lithospermum erythrorhizon</name>
    <name type="common">Purple gromwell</name>
    <name type="synonym">Lithospermum officinale var. erythrorhizon</name>
    <dbReference type="NCBI Taxonomy" id="34254"/>
    <lineage>
        <taxon>Eukaryota</taxon>
        <taxon>Viridiplantae</taxon>
        <taxon>Streptophyta</taxon>
        <taxon>Embryophyta</taxon>
        <taxon>Tracheophyta</taxon>
        <taxon>Spermatophyta</taxon>
        <taxon>Magnoliopsida</taxon>
        <taxon>eudicotyledons</taxon>
        <taxon>Gunneridae</taxon>
        <taxon>Pentapetalae</taxon>
        <taxon>asterids</taxon>
        <taxon>lamiids</taxon>
        <taxon>Boraginales</taxon>
        <taxon>Boraginaceae</taxon>
        <taxon>Boraginoideae</taxon>
        <taxon>Lithospermeae</taxon>
        <taxon>Lithospermum</taxon>
    </lineage>
</organism>
<reference evidence="2 3" key="1">
    <citation type="submission" date="2024-01" db="EMBL/GenBank/DDBJ databases">
        <title>The complete chloroplast genome sequence of Lithospermum erythrorhizon: insights into the phylogenetic relationship among Boraginaceae species and the maternal lineages of purple gromwells.</title>
        <authorList>
            <person name="Okada T."/>
            <person name="Watanabe K."/>
        </authorList>
    </citation>
    <scope>NUCLEOTIDE SEQUENCE [LARGE SCALE GENOMIC DNA]</scope>
</reference>
<keyword evidence="3" id="KW-1185">Reference proteome</keyword>
<dbReference type="PANTHER" id="PTHR33971:SF3">
    <property type="entry name" value="UBIQUITIN CARBOXYL-TERMINAL HYDROLASE 36"/>
    <property type="match status" value="1"/>
</dbReference>
<protein>
    <submittedName>
        <fullName evidence="2">Uncharacterized protein</fullName>
    </submittedName>
</protein>
<evidence type="ECO:0000313" key="3">
    <source>
        <dbReference type="Proteomes" id="UP001454036"/>
    </source>
</evidence>